<dbReference type="AlphaFoldDB" id="A0A1L4BQY5"/>
<protein>
    <recommendedName>
        <fullName evidence="5">17 kDa lipoprotein</fullName>
    </recommendedName>
</protein>
<dbReference type="PROSITE" id="PS51257">
    <property type="entry name" value="PROKAR_LIPOPROTEIN"/>
    <property type="match status" value="1"/>
</dbReference>
<reference evidence="3 4" key="1">
    <citation type="journal article" date="2016" name="Appl. Environ. Microbiol.">
        <title>Whole genome relationships among Francisella bacteria of diverse origin define new species and provide specific regions for detection.</title>
        <authorList>
            <person name="Challacombe J.F."/>
            <person name="Petersen J.M."/>
            <person name="Gallegos-Graves V."/>
            <person name="Hodge D."/>
            <person name="Pillai S."/>
            <person name="Kuske C.R."/>
        </authorList>
    </citation>
    <scope>NUCLEOTIDE SEQUENCE [LARGE SCALE GENOMIC DNA]</scope>
    <source>
        <strain evidence="4">TX07-7310</strain>
    </source>
</reference>
<evidence type="ECO:0000313" key="3">
    <source>
        <dbReference type="EMBL" id="API86253.1"/>
    </source>
</evidence>
<dbReference type="KEGG" id="frx:F7310_02300"/>
<dbReference type="STRING" id="573570.F7310_02300"/>
<evidence type="ECO:0000313" key="4">
    <source>
        <dbReference type="Proteomes" id="UP000184222"/>
    </source>
</evidence>
<feature type="region of interest" description="Disordered" evidence="1">
    <location>
        <begin position="28"/>
        <end position="55"/>
    </location>
</feature>
<gene>
    <name evidence="3" type="ORF">F7310_02300</name>
</gene>
<organism evidence="3 4">
    <name type="scientific">Francisella uliginis</name>
    <dbReference type="NCBI Taxonomy" id="573570"/>
    <lineage>
        <taxon>Bacteria</taxon>
        <taxon>Pseudomonadati</taxon>
        <taxon>Pseudomonadota</taxon>
        <taxon>Gammaproteobacteria</taxon>
        <taxon>Thiotrichales</taxon>
        <taxon>Francisellaceae</taxon>
        <taxon>Francisella</taxon>
    </lineage>
</organism>
<evidence type="ECO:0000256" key="1">
    <source>
        <dbReference type="SAM" id="MobiDB-lite"/>
    </source>
</evidence>
<dbReference type="EMBL" id="CP016796">
    <property type="protein sequence ID" value="API86253.1"/>
    <property type="molecule type" value="Genomic_DNA"/>
</dbReference>
<accession>A0A1L4BQY5</accession>
<dbReference type="RefSeq" id="WP_072711461.1">
    <property type="nucleotide sequence ID" value="NZ_CP016796.1"/>
</dbReference>
<keyword evidence="4" id="KW-1185">Reference proteome</keyword>
<feature type="signal peptide" evidence="2">
    <location>
        <begin position="1"/>
        <end position="24"/>
    </location>
</feature>
<feature type="chain" id="PRO_5012724465" description="17 kDa lipoprotein" evidence="2">
    <location>
        <begin position="25"/>
        <end position="155"/>
    </location>
</feature>
<sequence length="155" mass="16753">MKNIVKLSAISLAVIGLASCSTLGLDSDKDAKDSQNQPATQDKAQETATTKEAVASASAAPTATISLKKNTQDQIVATIYTTYNNNPQGSVKLQWQAPKDTKCYNTSFPITKYSDKKDKTWASVEIKQGNKYCHGTWTANVVFDKNVIATDSITV</sequence>
<dbReference type="NCBIfam" id="NF038367">
    <property type="entry name" value="OM_lipo_TUL4"/>
    <property type="match status" value="1"/>
</dbReference>
<dbReference type="OrthoDB" id="5625277at2"/>
<keyword evidence="2" id="KW-0732">Signal</keyword>
<evidence type="ECO:0008006" key="5">
    <source>
        <dbReference type="Google" id="ProtNLM"/>
    </source>
</evidence>
<dbReference type="Proteomes" id="UP000184222">
    <property type="component" value="Chromosome"/>
</dbReference>
<evidence type="ECO:0000256" key="2">
    <source>
        <dbReference type="SAM" id="SignalP"/>
    </source>
</evidence>
<name>A0A1L4BQY5_9GAMM</name>
<proteinExistence type="predicted"/>